<feature type="signal peptide" evidence="1">
    <location>
        <begin position="1"/>
        <end position="22"/>
    </location>
</feature>
<organism evidence="2 3">
    <name type="scientific">Catellatospora chokoriensis</name>
    <dbReference type="NCBI Taxonomy" id="310353"/>
    <lineage>
        <taxon>Bacteria</taxon>
        <taxon>Bacillati</taxon>
        <taxon>Actinomycetota</taxon>
        <taxon>Actinomycetes</taxon>
        <taxon>Micromonosporales</taxon>
        <taxon>Micromonosporaceae</taxon>
        <taxon>Catellatospora</taxon>
    </lineage>
</organism>
<dbReference type="EMBL" id="BONG01000041">
    <property type="protein sequence ID" value="GIF92105.1"/>
    <property type="molecule type" value="Genomic_DNA"/>
</dbReference>
<name>A0A8J3NVB8_9ACTN</name>
<sequence>MIATVLSAVMMFSQVAASPPRAADPITECHQLFPGDDSYNRQHEWQCVLNACPWLNPNNPYAGDGWYYCQHPDGDLGPSAVQAPDPVGPTGEGWTFANPRTGDTWYGNPEWACSNSPPPPRWVCLGTDD</sequence>
<dbReference type="AlphaFoldDB" id="A0A8J3NVB8"/>
<accession>A0A8J3NVB8</accession>
<evidence type="ECO:0008006" key="4">
    <source>
        <dbReference type="Google" id="ProtNLM"/>
    </source>
</evidence>
<evidence type="ECO:0000313" key="2">
    <source>
        <dbReference type="EMBL" id="GIF92105.1"/>
    </source>
</evidence>
<gene>
    <name evidence="2" type="ORF">Cch02nite_55490</name>
</gene>
<feature type="chain" id="PRO_5035194377" description="Secreted protein" evidence="1">
    <location>
        <begin position="23"/>
        <end position="129"/>
    </location>
</feature>
<dbReference type="Proteomes" id="UP000619293">
    <property type="component" value="Unassembled WGS sequence"/>
</dbReference>
<comment type="caution">
    <text evidence="2">The sequence shown here is derived from an EMBL/GenBank/DDBJ whole genome shotgun (WGS) entry which is preliminary data.</text>
</comment>
<evidence type="ECO:0000313" key="3">
    <source>
        <dbReference type="Proteomes" id="UP000619293"/>
    </source>
</evidence>
<protein>
    <recommendedName>
        <fullName evidence="4">Secreted protein</fullName>
    </recommendedName>
</protein>
<keyword evidence="1" id="KW-0732">Signal</keyword>
<proteinExistence type="predicted"/>
<keyword evidence="3" id="KW-1185">Reference proteome</keyword>
<evidence type="ECO:0000256" key="1">
    <source>
        <dbReference type="SAM" id="SignalP"/>
    </source>
</evidence>
<reference evidence="2 3" key="1">
    <citation type="submission" date="2021-01" db="EMBL/GenBank/DDBJ databases">
        <title>Whole genome shotgun sequence of Catellatospora chokoriensis NBRC 107358.</title>
        <authorList>
            <person name="Komaki H."/>
            <person name="Tamura T."/>
        </authorList>
    </citation>
    <scope>NUCLEOTIDE SEQUENCE [LARGE SCALE GENOMIC DNA]</scope>
    <source>
        <strain evidence="2 3">NBRC 107358</strain>
    </source>
</reference>